<comment type="catalytic activity">
    <reaction evidence="5">
        <text>UMP + diphosphate = 5-phospho-alpha-D-ribose 1-diphosphate + uracil</text>
        <dbReference type="Rhea" id="RHEA:13017"/>
        <dbReference type="ChEBI" id="CHEBI:17568"/>
        <dbReference type="ChEBI" id="CHEBI:33019"/>
        <dbReference type="ChEBI" id="CHEBI:57865"/>
        <dbReference type="ChEBI" id="CHEBI:58017"/>
        <dbReference type="EC" id="2.4.2.9"/>
    </reaction>
</comment>
<dbReference type="InterPro" id="IPR023050">
    <property type="entry name" value="PyrR"/>
</dbReference>
<evidence type="ECO:0000256" key="4">
    <source>
        <dbReference type="ARBA" id="ARBA00023163"/>
    </source>
</evidence>
<evidence type="ECO:0000313" key="7">
    <source>
        <dbReference type="EMBL" id="PWF99687.1"/>
    </source>
</evidence>
<keyword evidence="5 7" id="KW-0808">Transferase</keyword>
<gene>
    <name evidence="5" type="primary">pyrR</name>
    <name evidence="7" type="ORF">DCM90_07680</name>
</gene>
<protein>
    <recommendedName>
        <fullName evidence="5">Bifunctional protein PyrR</fullName>
    </recommendedName>
    <domain>
        <recommendedName>
            <fullName evidence="5">Pyrimidine operon regulatory protein</fullName>
        </recommendedName>
    </domain>
    <domain>
        <recommendedName>
            <fullName evidence="5">Uracil phosphoribosyltransferase</fullName>
            <shortName evidence="5">UPRTase</shortName>
            <ecNumber evidence="5">2.4.2.9</ecNumber>
        </recommendedName>
    </domain>
</protein>
<evidence type="ECO:0000256" key="5">
    <source>
        <dbReference type="HAMAP-Rule" id="MF_01219"/>
    </source>
</evidence>
<dbReference type="SUPFAM" id="SSF53271">
    <property type="entry name" value="PRTase-like"/>
    <property type="match status" value="1"/>
</dbReference>
<dbReference type="GO" id="GO:0004845">
    <property type="term" value="F:uracil phosphoribosyltransferase activity"/>
    <property type="evidence" value="ECO:0007669"/>
    <property type="project" value="UniProtKB-UniRule"/>
</dbReference>
<evidence type="ECO:0000259" key="6">
    <source>
        <dbReference type="Pfam" id="PF00156"/>
    </source>
</evidence>
<comment type="function">
    <text evidence="5">Also displays a weak uracil phosphoribosyltransferase activity which is not physiologically significant.</text>
</comment>
<dbReference type="OrthoDB" id="9802227at2"/>
<feature type="domain" description="Phosphoribosyltransferase" evidence="6">
    <location>
        <begin position="2"/>
        <end position="157"/>
    </location>
</feature>
<dbReference type="HAMAP" id="MF_01219">
    <property type="entry name" value="PyrR"/>
    <property type="match status" value="1"/>
</dbReference>
<comment type="subunit">
    <text evidence="5">Homodimer and homohexamer; in equilibrium.</text>
</comment>
<dbReference type="CDD" id="cd06223">
    <property type="entry name" value="PRTases_typeI"/>
    <property type="match status" value="1"/>
</dbReference>
<keyword evidence="5" id="KW-0694">RNA-binding</keyword>
<dbReference type="InterPro" id="IPR000836">
    <property type="entry name" value="PRTase_dom"/>
</dbReference>
<organism evidence="7 8">
    <name type="scientific">Levilactobacillus bambusae</name>
    <dbReference type="NCBI Taxonomy" id="2024736"/>
    <lineage>
        <taxon>Bacteria</taxon>
        <taxon>Bacillati</taxon>
        <taxon>Bacillota</taxon>
        <taxon>Bacilli</taxon>
        <taxon>Lactobacillales</taxon>
        <taxon>Lactobacillaceae</taxon>
        <taxon>Levilactobacillus</taxon>
    </lineage>
</organism>
<dbReference type="NCBIfam" id="NF003548">
    <property type="entry name" value="PRK05205.1-4"/>
    <property type="match status" value="1"/>
</dbReference>
<evidence type="ECO:0000313" key="8">
    <source>
        <dbReference type="Proteomes" id="UP000245080"/>
    </source>
</evidence>
<dbReference type="Pfam" id="PF00156">
    <property type="entry name" value="Pribosyltran"/>
    <property type="match status" value="1"/>
</dbReference>
<reference evidence="7 8" key="1">
    <citation type="journal article" date="2018" name="Int. J. Syst. Evol. Microbiol.">
        <title>Lactobacillus bambusae sp. nov., isolated from a traditional fermented Ma-bamboo shoots of Taiwan.</title>
        <authorList>
            <person name="Wang L.-T."/>
        </authorList>
    </citation>
    <scope>NUCLEOTIDE SEQUENCE [LARGE SCALE GENOMIC DNA]</scope>
    <source>
        <strain evidence="7 8">BS-W1</strain>
    </source>
</reference>
<dbReference type="NCBIfam" id="NF003545">
    <property type="entry name" value="PRK05205.1-1"/>
    <property type="match status" value="1"/>
</dbReference>
<feature type="short sequence motif" description="PRPP-binding" evidence="5">
    <location>
        <begin position="99"/>
        <end position="111"/>
    </location>
</feature>
<evidence type="ECO:0000256" key="1">
    <source>
        <dbReference type="ARBA" id="ARBA00005565"/>
    </source>
</evidence>
<dbReference type="PANTHER" id="PTHR11608">
    <property type="entry name" value="BIFUNCTIONAL PROTEIN PYRR"/>
    <property type="match status" value="1"/>
</dbReference>
<keyword evidence="3 5" id="KW-0805">Transcription regulation</keyword>
<dbReference type="EMBL" id="QCXQ01000005">
    <property type="protein sequence ID" value="PWF99687.1"/>
    <property type="molecule type" value="Genomic_DNA"/>
</dbReference>
<evidence type="ECO:0000256" key="3">
    <source>
        <dbReference type="ARBA" id="ARBA00023015"/>
    </source>
</evidence>
<sequence>MTKQIMDDMKMRRSLTRITYEIVENNKGTQNLVFIGIKTRGIYLAQRLAERLNQLEGVQVPTGSLDVTLYRDDVHMADVGDQATVHGADIPVDLTGKHVILIDDVIFTGRTVRAALNALMEYGRPAKVSLAVLVDRGHRELPIRPDFVGKNIPTGMDEQVSVAMTEVDGHDSVTIEKVVQPH</sequence>
<dbReference type="GO" id="GO:0003723">
    <property type="term" value="F:RNA binding"/>
    <property type="evidence" value="ECO:0007669"/>
    <property type="project" value="UniProtKB-UniRule"/>
</dbReference>
<accession>A0A2V1MYX3</accession>
<dbReference type="AlphaFoldDB" id="A0A2V1MYX3"/>
<dbReference type="InterPro" id="IPR050137">
    <property type="entry name" value="PyrR_bifunctional"/>
</dbReference>
<keyword evidence="5 7" id="KW-0328">Glycosyltransferase</keyword>
<dbReference type="NCBIfam" id="NF003549">
    <property type="entry name" value="PRK05205.1-5"/>
    <property type="match status" value="1"/>
</dbReference>
<comment type="function">
    <text evidence="5">Regulates transcriptional attenuation of the pyrimidine nucleotide (pyr) operon by binding in a uridine-dependent manner to specific sites on pyr mRNA. This disrupts an antiterminator hairpin in the RNA and favors formation of a downstream transcription terminator, leading to a reduced expression of downstream genes.</text>
</comment>
<comment type="caution">
    <text evidence="7">The sequence shown here is derived from an EMBL/GenBank/DDBJ whole genome shotgun (WGS) entry which is preliminary data.</text>
</comment>
<evidence type="ECO:0000256" key="2">
    <source>
        <dbReference type="ARBA" id="ARBA00022472"/>
    </source>
</evidence>
<proteinExistence type="inferred from homology"/>
<dbReference type="GO" id="GO:0006353">
    <property type="term" value="P:DNA-templated transcription termination"/>
    <property type="evidence" value="ECO:0007669"/>
    <property type="project" value="UniProtKB-UniRule"/>
</dbReference>
<keyword evidence="8" id="KW-1185">Reference proteome</keyword>
<keyword evidence="4 5" id="KW-0804">Transcription</keyword>
<dbReference type="PANTHER" id="PTHR11608:SF0">
    <property type="entry name" value="BIFUNCTIONAL PROTEIN PYRR"/>
    <property type="match status" value="1"/>
</dbReference>
<dbReference type="FunFam" id="3.40.50.2020:FF:000020">
    <property type="entry name" value="Bifunctional protein PyrR"/>
    <property type="match status" value="1"/>
</dbReference>
<dbReference type="Gene3D" id="3.40.50.2020">
    <property type="match status" value="1"/>
</dbReference>
<dbReference type="EC" id="2.4.2.9" evidence="5"/>
<keyword evidence="2 5" id="KW-0806">Transcription termination</keyword>
<comment type="similarity">
    <text evidence="1 5">Belongs to the purine/pyrimidine phosphoribosyltransferase family. PyrR subfamily.</text>
</comment>
<dbReference type="Proteomes" id="UP000245080">
    <property type="component" value="Unassembled WGS sequence"/>
</dbReference>
<dbReference type="InterPro" id="IPR029057">
    <property type="entry name" value="PRTase-like"/>
</dbReference>
<name>A0A2V1MYX3_9LACO</name>